<accession>A0A6I3X9D8</accession>
<dbReference type="InterPro" id="IPR000086">
    <property type="entry name" value="NUDIX_hydrolase_dom"/>
</dbReference>
<dbReference type="PANTHER" id="PTHR43046">
    <property type="entry name" value="GDP-MANNOSE MANNOSYL HYDROLASE"/>
    <property type="match status" value="1"/>
</dbReference>
<dbReference type="Proteomes" id="UP000431684">
    <property type="component" value="Unassembled WGS sequence"/>
</dbReference>
<evidence type="ECO:0000259" key="4">
    <source>
        <dbReference type="PROSITE" id="PS51462"/>
    </source>
</evidence>
<evidence type="ECO:0000256" key="3">
    <source>
        <dbReference type="RuleBase" id="RU003476"/>
    </source>
</evidence>
<dbReference type="PANTHER" id="PTHR43046:SF14">
    <property type="entry name" value="MUTT_NUDIX FAMILY PROTEIN"/>
    <property type="match status" value="1"/>
</dbReference>
<dbReference type="PROSITE" id="PS51462">
    <property type="entry name" value="NUDIX"/>
    <property type="match status" value="1"/>
</dbReference>
<evidence type="ECO:0000313" key="5">
    <source>
        <dbReference type="EMBL" id="MUI11220.1"/>
    </source>
</evidence>
<keyword evidence="6" id="KW-1185">Reference proteome</keyword>
<dbReference type="PROSITE" id="PS00893">
    <property type="entry name" value="NUDIX_BOX"/>
    <property type="match status" value="1"/>
</dbReference>
<dbReference type="PRINTS" id="PR00502">
    <property type="entry name" value="NUDIXFAMILY"/>
</dbReference>
<dbReference type="InterPro" id="IPR020084">
    <property type="entry name" value="NUDIX_hydrolase_CS"/>
</dbReference>
<evidence type="ECO:0000256" key="1">
    <source>
        <dbReference type="ARBA" id="ARBA00001946"/>
    </source>
</evidence>
<keyword evidence="2 3" id="KW-0378">Hydrolase</keyword>
<feature type="domain" description="Nudix hydrolase" evidence="4">
    <location>
        <begin position="4"/>
        <end position="142"/>
    </location>
</feature>
<dbReference type="InterPro" id="IPR020476">
    <property type="entry name" value="Nudix_hydrolase"/>
</dbReference>
<dbReference type="Gene3D" id="3.90.79.10">
    <property type="entry name" value="Nucleoside Triphosphate Pyrophosphohydrolase"/>
    <property type="match status" value="1"/>
</dbReference>
<comment type="caution">
    <text evidence="5">The sequence shown here is derived from an EMBL/GenBank/DDBJ whole genome shotgun (WGS) entry which is preliminary data.</text>
</comment>
<dbReference type="Pfam" id="PF00293">
    <property type="entry name" value="NUDIX"/>
    <property type="match status" value="1"/>
</dbReference>
<evidence type="ECO:0000313" key="6">
    <source>
        <dbReference type="Proteomes" id="UP000431684"/>
    </source>
</evidence>
<sequence length="142" mass="16089">MGWQLDISCGTLIVDAAGRLLLCHVTGTKHWDIPKGLRDAGETPLQAARRELFEEAGLEIDAGRFTDLGAFDYRRDKRLHLFRVAAGDDLCTLDHLVCTSFFPHHVTGVPTPETDAFRWASRDEVRTLCWPRMAQRLLALDW</sequence>
<organism evidence="5 6">
    <name type="scientific">Pseudoduganella dura</name>
    <dbReference type="NCBI Taxonomy" id="321982"/>
    <lineage>
        <taxon>Bacteria</taxon>
        <taxon>Pseudomonadati</taxon>
        <taxon>Pseudomonadota</taxon>
        <taxon>Betaproteobacteria</taxon>
        <taxon>Burkholderiales</taxon>
        <taxon>Oxalobacteraceae</taxon>
        <taxon>Telluria group</taxon>
        <taxon>Pseudoduganella</taxon>
    </lineage>
</organism>
<protein>
    <submittedName>
        <fullName evidence="5">NUDIX domain-containing protein</fullName>
    </submittedName>
</protein>
<reference evidence="5 6" key="1">
    <citation type="submission" date="2019-11" db="EMBL/GenBank/DDBJ databases">
        <title>Draft Genome Sequences of Six Type Strains of the Genus Massilia.</title>
        <authorList>
            <person name="Miess H."/>
            <person name="Frediansyah A."/>
            <person name="Goeker M."/>
            <person name="Gross H."/>
        </authorList>
    </citation>
    <scope>NUCLEOTIDE SEQUENCE [LARGE SCALE GENOMIC DNA]</scope>
    <source>
        <strain evidence="5 6">DSM 17513</strain>
    </source>
</reference>
<evidence type="ECO:0000256" key="2">
    <source>
        <dbReference type="ARBA" id="ARBA00022801"/>
    </source>
</evidence>
<dbReference type="EMBL" id="WNWM01000002">
    <property type="protein sequence ID" value="MUI11220.1"/>
    <property type="molecule type" value="Genomic_DNA"/>
</dbReference>
<dbReference type="GO" id="GO:0016787">
    <property type="term" value="F:hydrolase activity"/>
    <property type="evidence" value="ECO:0007669"/>
    <property type="project" value="UniProtKB-KW"/>
</dbReference>
<dbReference type="AlphaFoldDB" id="A0A6I3X9D8"/>
<comment type="cofactor">
    <cofactor evidence="1">
        <name>Mg(2+)</name>
        <dbReference type="ChEBI" id="CHEBI:18420"/>
    </cofactor>
</comment>
<comment type="similarity">
    <text evidence="3">Belongs to the Nudix hydrolase family.</text>
</comment>
<name>A0A6I3X9D8_9BURK</name>
<proteinExistence type="inferred from homology"/>
<gene>
    <name evidence="5" type="ORF">GJV26_01745</name>
</gene>
<dbReference type="SUPFAM" id="SSF55811">
    <property type="entry name" value="Nudix"/>
    <property type="match status" value="1"/>
</dbReference>
<dbReference type="InterPro" id="IPR015797">
    <property type="entry name" value="NUDIX_hydrolase-like_dom_sf"/>
</dbReference>